<feature type="chain" id="PRO_5040844419" description="protein disulfide-isomerase" evidence="11">
    <location>
        <begin position="28"/>
        <end position="523"/>
    </location>
</feature>
<keyword evidence="6" id="KW-0677">Repeat</keyword>
<gene>
    <name evidence="13" type="primary">PDI1_1</name>
    <name evidence="13" type="ORF">LPJ61_000293</name>
</gene>
<dbReference type="CDD" id="cd02981">
    <property type="entry name" value="PDI_b_family"/>
    <property type="match status" value="1"/>
</dbReference>
<keyword evidence="10" id="KW-1015">Disulfide bond</keyword>
<keyword evidence="14" id="KW-1185">Reference proteome</keyword>
<dbReference type="CDD" id="cd02982">
    <property type="entry name" value="PDI_b'_family"/>
    <property type="match status" value="1"/>
</dbReference>
<reference evidence="13" key="1">
    <citation type="submission" date="2022-07" db="EMBL/GenBank/DDBJ databases">
        <title>Phylogenomic reconstructions and comparative analyses of Kickxellomycotina fungi.</title>
        <authorList>
            <person name="Reynolds N.K."/>
            <person name="Stajich J.E."/>
            <person name="Barry K."/>
            <person name="Grigoriev I.V."/>
            <person name="Crous P."/>
            <person name="Smith M.E."/>
        </authorList>
    </citation>
    <scope>NUCLEOTIDE SEQUENCE</scope>
    <source>
        <strain evidence="13">BCRC 34381</strain>
    </source>
</reference>
<dbReference type="GO" id="GO:0003756">
    <property type="term" value="F:protein disulfide isomerase activity"/>
    <property type="evidence" value="ECO:0007669"/>
    <property type="project" value="UniProtKB-EC"/>
</dbReference>
<dbReference type="CDD" id="cd02995">
    <property type="entry name" value="PDI_a_PDI_a'_C"/>
    <property type="match status" value="1"/>
</dbReference>
<dbReference type="EMBL" id="JANBOI010000008">
    <property type="protein sequence ID" value="KAJ1735920.1"/>
    <property type="molecule type" value="Genomic_DNA"/>
</dbReference>
<accession>A0A9W8CZ64</accession>
<evidence type="ECO:0000256" key="4">
    <source>
        <dbReference type="ARBA" id="ARBA00012723"/>
    </source>
</evidence>
<comment type="caution">
    <text evidence="13">The sequence shown here is derived from an EMBL/GenBank/DDBJ whole genome shotgun (WGS) entry which is preliminary data.</text>
</comment>
<name>A0A9W8CZ64_9FUNG</name>
<keyword evidence="7" id="KW-0256">Endoplasmic reticulum</keyword>
<dbReference type="Pfam" id="PF00085">
    <property type="entry name" value="Thioredoxin"/>
    <property type="match status" value="2"/>
</dbReference>
<evidence type="ECO:0000256" key="11">
    <source>
        <dbReference type="SAM" id="SignalP"/>
    </source>
</evidence>
<feature type="signal peptide" evidence="11">
    <location>
        <begin position="1"/>
        <end position="27"/>
    </location>
</feature>
<comment type="catalytic activity">
    <reaction evidence="1">
        <text>Catalyzes the rearrangement of -S-S- bonds in proteins.</text>
        <dbReference type="EC" id="5.3.4.1"/>
    </reaction>
</comment>
<feature type="domain" description="Thioredoxin" evidence="12">
    <location>
        <begin position="342"/>
        <end position="473"/>
    </location>
</feature>
<dbReference type="GO" id="GO:0034976">
    <property type="term" value="P:response to endoplasmic reticulum stress"/>
    <property type="evidence" value="ECO:0007669"/>
    <property type="project" value="TreeGrafter"/>
</dbReference>
<dbReference type="CDD" id="cd02961">
    <property type="entry name" value="PDI_a_family"/>
    <property type="match status" value="1"/>
</dbReference>
<sequence>MLHLTKSAAVTLAVAAAAMLRVAGADAAASSAVHALTERTFRSWTGAQRLALVEFYAPWCVYCQALEPSYEMAAAALKKDGIPLAKVDCTQNEGLCEEMDIGGFPTMKVVTAGAFTPYNGTREEAGIVAYMRKHKQPPLAEVRPARLAEVAKSGGTVAIGFFDRKSTEFAVLEEVARALRDECTFGYVADRKLAKRQGIPVPGIAIYTDHTDGFEIYSGQPTADAIRKFIRAGSLPILGELSSQTFGTYLKAEVPIGLVFYNTDEQRKELGEKLLAVAKDYRSAVSMAFVDARIYSKHATMLNLKHKWPAFAIQHVQKRMKFLLPQDREVSDAEIRRLLGSYVDGQLMPDYKSEPLPTQNDGDVLRLVSTQFNQVAFDRTKDVLIMFYAPWCIHCKRMAPVYDELGRSLKGNANVVVAKMDATANDIPSSDADLDVSGYPTVLLIRAHDNKIVSYSGTRSLESFTDFLRLHATHSIGPQDGHAGVSSAAGVPAAAAGGGPSGYVAVSSKDVGFSPKETRHVEL</sequence>
<organism evidence="13 14">
    <name type="scientific">Coemansia biformis</name>
    <dbReference type="NCBI Taxonomy" id="1286918"/>
    <lineage>
        <taxon>Eukaryota</taxon>
        <taxon>Fungi</taxon>
        <taxon>Fungi incertae sedis</taxon>
        <taxon>Zoopagomycota</taxon>
        <taxon>Kickxellomycotina</taxon>
        <taxon>Kickxellomycetes</taxon>
        <taxon>Kickxellales</taxon>
        <taxon>Kickxellaceae</taxon>
        <taxon>Coemansia</taxon>
    </lineage>
</organism>
<dbReference type="OrthoDB" id="427280at2759"/>
<evidence type="ECO:0000256" key="7">
    <source>
        <dbReference type="ARBA" id="ARBA00022824"/>
    </source>
</evidence>
<comment type="subcellular location">
    <subcellularLocation>
        <location evidence="2">Endoplasmic reticulum lumen</location>
    </subcellularLocation>
</comment>
<dbReference type="AlphaFoldDB" id="A0A9W8CZ64"/>
<dbReference type="InterPro" id="IPR017937">
    <property type="entry name" value="Thioredoxin_CS"/>
</dbReference>
<evidence type="ECO:0000256" key="10">
    <source>
        <dbReference type="PIRSR" id="PIRSR605792-51"/>
    </source>
</evidence>
<evidence type="ECO:0000313" key="14">
    <source>
        <dbReference type="Proteomes" id="UP001143981"/>
    </source>
</evidence>
<evidence type="ECO:0000256" key="9">
    <source>
        <dbReference type="ARBA" id="ARBA00023284"/>
    </source>
</evidence>
<dbReference type="EC" id="5.3.4.1" evidence="4"/>
<protein>
    <recommendedName>
        <fullName evidence="4">protein disulfide-isomerase</fullName>
        <ecNumber evidence="4">5.3.4.1</ecNumber>
    </recommendedName>
</protein>
<evidence type="ECO:0000256" key="5">
    <source>
        <dbReference type="ARBA" id="ARBA00022729"/>
    </source>
</evidence>
<dbReference type="NCBIfam" id="TIGR01130">
    <property type="entry name" value="ER_PDI_fam"/>
    <property type="match status" value="1"/>
</dbReference>
<keyword evidence="8 13" id="KW-0413">Isomerase</keyword>
<evidence type="ECO:0000313" key="13">
    <source>
        <dbReference type="EMBL" id="KAJ1735920.1"/>
    </source>
</evidence>
<dbReference type="InterPro" id="IPR036249">
    <property type="entry name" value="Thioredoxin-like_sf"/>
</dbReference>
<evidence type="ECO:0000256" key="6">
    <source>
        <dbReference type="ARBA" id="ARBA00022737"/>
    </source>
</evidence>
<feature type="domain" description="Thioredoxin" evidence="12">
    <location>
        <begin position="22"/>
        <end position="136"/>
    </location>
</feature>
<dbReference type="PANTHER" id="PTHR18929:SF132">
    <property type="entry name" value="PROTEIN DISULFIDE-ISOMERASE A3"/>
    <property type="match status" value="1"/>
</dbReference>
<evidence type="ECO:0000256" key="1">
    <source>
        <dbReference type="ARBA" id="ARBA00001182"/>
    </source>
</evidence>
<dbReference type="GO" id="GO:0005788">
    <property type="term" value="C:endoplasmic reticulum lumen"/>
    <property type="evidence" value="ECO:0007669"/>
    <property type="project" value="UniProtKB-SubCell"/>
</dbReference>
<comment type="similarity">
    <text evidence="3">Belongs to the protein disulfide isomerase family.</text>
</comment>
<dbReference type="PRINTS" id="PR00421">
    <property type="entry name" value="THIOREDOXIN"/>
</dbReference>
<feature type="disulfide bond" description="Redox-active" evidence="10">
    <location>
        <begin position="392"/>
        <end position="395"/>
    </location>
</feature>
<dbReference type="Gene3D" id="3.40.30.10">
    <property type="entry name" value="Glutaredoxin"/>
    <property type="match status" value="4"/>
</dbReference>
<proteinExistence type="inferred from homology"/>
<keyword evidence="5 11" id="KW-0732">Signal</keyword>
<dbReference type="Pfam" id="PF13848">
    <property type="entry name" value="Thioredoxin_6"/>
    <property type="match status" value="1"/>
</dbReference>
<dbReference type="SUPFAM" id="SSF52833">
    <property type="entry name" value="Thioredoxin-like"/>
    <property type="match status" value="4"/>
</dbReference>
<evidence type="ECO:0000256" key="3">
    <source>
        <dbReference type="ARBA" id="ARBA00006347"/>
    </source>
</evidence>
<dbReference type="PROSITE" id="PS51352">
    <property type="entry name" value="THIOREDOXIN_2"/>
    <property type="match status" value="2"/>
</dbReference>
<dbReference type="InterPro" id="IPR005792">
    <property type="entry name" value="Prot_disulphide_isomerase"/>
</dbReference>
<feature type="disulfide bond" description="Redox-active" evidence="10">
    <location>
        <begin position="60"/>
        <end position="63"/>
    </location>
</feature>
<dbReference type="PROSITE" id="PS00194">
    <property type="entry name" value="THIOREDOXIN_1"/>
    <property type="match status" value="1"/>
</dbReference>
<evidence type="ECO:0000256" key="2">
    <source>
        <dbReference type="ARBA" id="ARBA00004319"/>
    </source>
</evidence>
<dbReference type="InterPro" id="IPR013766">
    <property type="entry name" value="Thioredoxin_domain"/>
</dbReference>
<dbReference type="Proteomes" id="UP001143981">
    <property type="component" value="Unassembled WGS sequence"/>
</dbReference>
<dbReference type="PANTHER" id="PTHR18929">
    <property type="entry name" value="PROTEIN DISULFIDE ISOMERASE"/>
    <property type="match status" value="1"/>
</dbReference>
<evidence type="ECO:0000259" key="12">
    <source>
        <dbReference type="PROSITE" id="PS51352"/>
    </source>
</evidence>
<dbReference type="GO" id="GO:0006457">
    <property type="term" value="P:protein folding"/>
    <property type="evidence" value="ECO:0007669"/>
    <property type="project" value="TreeGrafter"/>
</dbReference>
<evidence type="ECO:0000256" key="8">
    <source>
        <dbReference type="ARBA" id="ARBA00023235"/>
    </source>
</evidence>
<keyword evidence="9 10" id="KW-0676">Redox-active center</keyword>